<dbReference type="RefSeq" id="WP_248150045.1">
    <property type="nucleotide sequence ID" value="NZ_JALNMJ010000001.1"/>
</dbReference>
<name>A0ABT0GP91_9HYPH</name>
<dbReference type="EMBL" id="JALNMJ010000001">
    <property type="protein sequence ID" value="MCK7610917.1"/>
    <property type="molecule type" value="Genomic_DNA"/>
</dbReference>
<sequence>MRSYTGRHIKIHPLAATIVTMGALLSGCSQVSVPMGSNNIDTPTVLTGSIPSATDVAYSDINDGDRGIIAAHLDSLSEDLTGEQAVAGLSLPWLNSVSGNSGTLSGIDTATLSETGCVTFRTTANTITGIKLYDGTACRDVTRKFSVTTLTVSDA</sequence>
<evidence type="ECO:0000259" key="1">
    <source>
        <dbReference type="Pfam" id="PF16998"/>
    </source>
</evidence>
<evidence type="ECO:0000313" key="2">
    <source>
        <dbReference type="EMBL" id="MCK7610917.1"/>
    </source>
</evidence>
<protein>
    <submittedName>
        <fullName evidence="2">RT0821/Lpp0805 family surface protein</fullName>
    </submittedName>
</protein>
<proteinExistence type="predicted"/>
<gene>
    <name evidence="2" type="ORF">M0H32_01985</name>
</gene>
<dbReference type="Pfam" id="PF16998">
    <property type="entry name" value="17kDa_Anti_2"/>
    <property type="match status" value="1"/>
</dbReference>
<accession>A0ABT0GP91</accession>
<dbReference type="PROSITE" id="PS51257">
    <property type="entry name" value="PROKAR_LIPOPROTEIN"/>
    <property type="match status" value="1"/>
</dbReference>
<comment type="caution">
    <text evidence="2">The sequence shown here is derived from an EMBL/GenBank/DDBJ whole genome shotgun (WGS) entry which is preliminary data.</text>
</comment>
<dbReference type="InterPro" id="IPR032635">
    <property type="entry name" value="Anti_2"/>
</dbReference>
<keyword evidence="3" id="KW-1185">Reference proteome</keyword>
<dbReference type="Proteomes" id="UP001431221">
    <property type="component" value="Unassembled WGS sequence"/>
</dbReference>
<organism evidence="2 3">
    <name type="scientific">Roseibium sediminicola</name>
    <dbReference type="NCBI Taxonomy" id="2933272"/>
    <lineage>
        <taxon>Bacteria</taxon>
        <taxon>Pseudomonadati</taxon>
        <taxon>Pseudomonadota</taxon>
        <taxon>Alphaproteobacteria</taxon>
        <taxon>Hyphomicrobiales</taxon>
        <taxon>Stappiaceae</taxon>
        <taxon>Roseibium</taxon>
    </lineage>
</organism>
<reference evidence="2" key="1">
    <citation type="submission" date="2022-04" db="EMBL/GenBank/DDBJ databases">
        <title>Roseibium sp. CAU 1639 isolated from mud.</title>
        <authorList>
            <person name="Kim W."/>
        </authorList>
    </citation>
    <scope>NUCLEOTIDE SEQUENCE</scope>
    <source>
        <strain evidence="2">CAU 1639</strain>
    </source>
</reference>
<evidence type="ECO:0000313" key="3">
    <source>
        <dbReference type="Proteomes" id="UP001431221"/>
    </source>
</evidence>
<feature type="domain" description="Surface antigen" evidence="1">
    <location>
        <begin position="44"/>
        <end position="150"/>
    </location>
</feature>